<keyword evidence="3" id="KW-1185">Reference proteome</keyword>
<feature type="region of interest" description="Disordered" evidence="1">
    <location>
        <begin position="1"/>
        <end position="29"/>
    </location>
</feature>
<sequence>MFLQVSSRGQYASPDQDGGCSEDVQEMDDEEMNRINATCLARHHPTPDERIARDINPVWGTEFAPPS</sequence>
<dbReference type="InParanoid" id="A0A2H3D6U9"/>
<dbReference type="Proteomes" id="UP000217790">
    <property type="component" value="Unassembled WGS sequence"/>
</dbReference>
<evidence type="ECO:0000313" key="2">
    <source>
        <dbReference type="EMBL" id="PBK90965.1"/>
    </source>
</evidence>
<evidence type="ECO:0000313" key="3">
    <source>
        <dbReference type="Proteomes" id="UP000217790"/>
    </source>
</evidence>
<organism evidence="2 3">
    <name type="scientific">Armillaria gallica</name>
    <name type="common">Bulbous honey fungus</name>
    <name type="synonym">Armillaria bulbosa</name>
    <dbReference type="NCBI Taxonomy" id="47427"/>
    <lineage>
        <taxon>Eukaryota</taxon>
        <taxon>Fungi</taxon>
        <taxon>Dikarya</taxon>
        <taxon>Basidiomycota</taxon>
        <taxon>Agaricomycotina</taxon>
        <taxon>Agaricomycetes</taxon>
        <taxon>Agaricomycetidae</taxon>
        <taxon>Agaricales</taxon>
        <taxon>Marasmiineae</taxon>
        <taxon>Physalacriaceae</taxon>
        <taxon>Armillaria</taxon>
    </lineage>
</organism>
<proteinExistence type="predicted"/>
<name>A0A2H3D6U9_ARMGA</name>
<feature type="compositionally biased region" description="Polar residues" evidence="1">
    <location>
        <begin position="1"/>
        <end position="10"/>
    </location>
</feature>
<reference evidence="3" key="1">
    <citation type="journal article" date="2017" name="Nat. Ecol. Evol.">
        <title>Genome expansion and lineage-specific genetic innovations in the forest pathogenic fungi Armillaria.</title>
        <authorList>
            <person name="Sipos G."/>
            <person name="Prasanna A.N."/>
            <person name="Walter M.C."/>
            <person name="O'Connor E."/>
            <person name="Balint B."/>
            <person name="Krizsan K."/>
            <person name="Kiss B."/>
            <person name="Hess J."/>
            <person name="Varga T."/>
            <person name="Slot J."/>
            <person name="Riley R."/>
            <person name="Boka B."/>
            <person name="Rigling D."/>
            <person name="Barry K."/>
            <person name="Lee J."/>
            <person name="Mihaltcheva S."/>
            <person name="LaButti K."/>
            <person name="Lipzen A."/>
            <person name="Waldron R."/>
            <person name="Moloney N.M."/>
            <person name="Sperisen C."/>
            <person name="Kredics L."/>
            <person name="Vagvoelgyi C."/>
            <person name="Patrignani A."/>
            <person name="Fitzpatrick D."/>
            <person name="Nagy I."/>
            <person name="Doyle S."/>
            <person name="Anderson J.B."/>
            <person name="Grigoriev I.V."/>
            <person name="Gueldener U."/>
            <person name="Muensterkoetter M."/>
            <person name="Nagy L.G."/>
        </authorList>
    </citation>
    <scope>NUCLEOTIDE SEQUENCE [LARGE SCALE GENOMIC DNA]</scope>
    <source>
        <strain evidence="3">Ar21-2</strain>
    </source>
</reference>
<dbReference type="AlphaFoldDB" id="A0A2H3D6U9"/>
<protein>
    <submittedName>
        <fullName evidence="2">Uncharacterized protein</fullName>
    </submittedName>
</protein>
<evidence type="ECO:0000256" key="1">
    <source>
        <dbReference type="SAM" id="MobiDB-lite"/>
    </source>
</evidence>
<accession>A0A2H3D6U9</accession>
<gene>
    <name evidence="2" type="ORF">ARMGADRAFT_1082207</name>
</gene>
<dbReference type="EMBL" id="KZ293663">
    <property type="protein sequence ID" value="PBK90965.1"/>
    <property type="molecule type" value="Genomic_DNA"/>
</dbReference>